<name>A0A166VD49_9HYPO</name>
<feature type="transmembrane region" description="Helical" evidence="1">
    <location>
        <begin position="172"/>
        <end position="190"/>
    </location>
</feature>
<dbReference type="Gene3D" id="1.10.287.110">
    <property type="entry name" value="DnaJ domain"/>
    <property type="match status" value="1"/>
</dbReference>
<accession>A0A166VD49</accession>
<evidence type="ECO:0000256" key="2">
    <source>
        <dbReference type="SAM" id="SignalP"/>
    </source>
</evidence>
<dbReference type="CDD" id="cd06257">
    <property type="entry name" value="DnaJ"/>
    <property type="match status" value="1"/>
</dbReference>
<dbReference type="AlphaFoldDB" id="A0A166VD49"/>
<dbReference type="Pfam" id="PF00226">
    <property type="entry name" value="DnaJ"/>
    <property type="match status" value="1"/>
</dbReference>
<dbReference type="OrthoDB" id="436519at2759"/>
<keyword evidence="1" id="KW-1133">Transmembrane helix</keyword>
<proteinExistence type="predicted"/>
<dbReference type="SUPFAM" id="SSF46565">
    <property type="entry name" value="Chaperone J-domain"/>
    <property type="match status" value="1"/>
</dbReference>
<evidence type="ECO:0000259" key="3">
    <source>
        <dbReference type="PROSITE" id="PS50076"/>
    </source>
</evidence>
<feature type="transmembrane region" description="Helical" evidence="1">
    <location>
        <begin position="197"/>
        <end position="214"/>
    </location>
</feature>
<keyword evidence="2" id="KW-0732">Signal</keyword>
<dbReference type="EMBL" id="AZGY01000001">
    <property type="protein sequence ID" value="OAA33530.1"/>
    <property type="molecule type" value="Genomic_DNA"/>
</dbReference>
<keyword evidence="1" id="KW-0812">Transmembrane</keyword>
<dbReference type="InterPro" id="IPR001623">
    <property type="entry name" value="DnaJ_domain"/>
</dbReference>
<feature type="chain" id="PRO_5007881117" evidence="2">
    <location>
        <begin position="20"/>
        <end position="364"/>
    </location>
</feature>
<organism evidence="4 5">
    <name type="scientific">Moelleriella libera RCEF 2490</name>
    <dbReference type="NCBI Taxonomy" id="1081109"/>
    <lineage>
        <taxon>Eukaryota</taxon>
        <taxon>Fungi</taxon>
        <taxon>Dikarya</taxon>
        <taxon>Ascomycota</taxon>
        <taxon>Pezizomycotina</taxon>
        <taxon>Sordariomycetes</taxon>
        <taxon>Hypocreomycetidae</taxon>
        <taxon>Hypocreales</taxon>
        <taxon>Clavicipitaceae</taxon>
        <taxon>Moelleriella</taxon>
    </lineage>
</organism>
<protein>
    <submittedName>
        <fullName evidence="4">Heat shock protein DnaJ</fullName>
    </submittedName>
</protein>
<dbReference type="InterPro" id="IPR036869">
    <property type="entry name" value="J_dom_sf"/>
</dbReference>
<evidence type="ECO:0000313" key="4">
    <source>
        <dbReference type="EMBL" id="OAA33530.1"/>
    </source>
</evidence>
<keyword evidence="1" id="KW-0472">Membrane</keyword>
<keyword evidence="5" id="KW-1185">Reference proteome</keyword>
<comment type="caution">
    <text evidence="4">The sequence shown here is derived from an EMBL/GenBank/DDBJ whole genome shotgun (WGS) entry which is preliminary data.</text>
</comment>
<dbReference type="PANTHER" id="PTHR24074">
    <property type="entry name" value="CO-CHAPERONE PROTEIN DJLA"/>
    <property type="match status" value="1"/>
</dbReference>
<dbReference type="Proteomes" id="UP000078544">
    <property type="component" value="Unassembled WGS sequence"/>
</dbReference>
<dbReference type="STRING" id="1081109.A0A166VD49"/>
<dbReference type="InterPro" id="IPR050817">
    <property type="entry name" value="DjlA_DnaK_co-chaperone"/>
</dbReference>
<keyword evidence="4" id="KW-0346">Stress response</keyword>
<evidence type="ECO:0000256" key="1">
    <source>
        <dbReference type="SAM" id="Phobius"/>
    </source>
</evidence>
<dbReference type="PROSITE" id="PS50076">
    <property type="entry name" value="DNAJ_2"/>
    <property type="match status" value="1"/>
</dbReference>
<gene>
    <name evidence="4" type="ORF">AAL_00995</name>
</gene>
<feature type="domain" description="J" evidence="3">
    <location>
        <begin position="76"/>
        <end position="147"/>
    </location>
</feature>
<feature type="transmembrane region" description="Helical" evidence="1">
    <location>
        <begin position="246"/>
        <end position="267"/>
    </location>
</feature>
<reference evidence="4 5" key="1">
    <citation type="journal article" date="2016" name="Genome Biol. Evol.">
        <title>Divergent and convergent evolution of fungal pathogenicity.</title>
        <authorList>
            <person name="Shang Y."/>
            <person name="Xiao G."/>
            <person name="Zheng P."/>
            <person name="Cen K."/>
            <person name="Zhan S."/>
            <person name="Wang C."/>
        </authorList>
    </citation>
    <scope>NUCLEOTIDE SEQUENCE [LARGE SCALE GENOMIC DNA]</scope>
    <source>
        <strain evidence="4 5">RCEF 2490</strain>
    </source>
</reference>
<feature type="signal peptide" evidence="2">
    <location>
        <begin position="1"/>
        <end position="19"/>
    </location>
</feature>
<evidence type="ECO:0000313" key="5">
    <source>
        <dbReference type="Proteomes" id="UP000078544"/>
    </source>
</evidence>
<dbReference type="PRINTS" id="PR00625">
    <property type="entry name" value="JDOMAIN"/>
</dbReference>
<sequence length="364" mass="40829">MSALLSLIGWSFLPGLATSWVQTIYYGITIRAGDAKPQPGSPRHTEHRRRIRILVVTLYLAYTIYEADYEVQRESSFFQDLGAPLSATEREIKSRFRRLAALHHPDKAGSNSGDDAAVDSAAYFIHLKLASDTLQDAAKRFAYERFGENILSWESCSSIKDYVLRGVMYNMLPHYSVAVTTMYMLGFFGYMDFGKFYRWLILFALCLFEVHTVMRPDFPAVLNALNAVLTTVTSHPPYAPFQLLALLRKLVVTVYIALSQIGPLLVTSSKPKKIAARDDEQSLRESLARLESLSKNLGTDADRVMDMEVAPFKGDKAATSNLQGKMREWLIQNTIRADPMVKDAVGTSLQRRRIDAPAGAKGTR</sequence>
<dbReference type="SMART" id="SM00271">
    <property type="entry name" value="DnaJ"/>
    <property type="match status" value="1"/>
</dbReference>